<sequence length="457" mass="51218">SPIRKKRPASPPHEEVLADNPDIAVIVMFRSRFNEAFPAKMSHLGPQDIEKGIVDPLPSPLVDSLLCALLSLVLNRKKPIERGQYTRALEEAIQTQKHQWPRAWNGINPLHGNNSFKTMNPQERLILLKTLVIWSLHSSEAISAIIKESYKQARKEQDLNQPLSVQPWGTDGDKRRYWLIEGQDDTNFRLYRESNPALVKHTWRSMAGNIEELRVVAQKLAEDGSQAGRRLSQQIINAIPRFEATEEKRKRREYRLARKAQFTRPDPGFSLYEGRTRGKRMRYTFSDEEDEGSDATSARRSTRQSGRVTPSDGLKPTVTASGRQVRSRVGGLYGESLLSGQAAEGLSPGPSGEYERSDGSEGPVRSGGRATRSGGPYVPTNGYAKSRKHIDTYNSVDEMDDEEEATSSGGEWDGGDDEDERDDAADDEDKDDEDSNGEIFEEEPGKGSLIVTLCYRK</sequence>
<organism evidence="5 6">
    <name type="scientific">Patellaria atrata CBS 101060</name>
    <dbReference type="NCBI Taxonomy" id="1346257"/>
    <lineage>
        <taxon>Eukaryota</taxon>
        <taxon>Fungi</taxon>
        <taxon>Dikarya</taxon>
        <taxon>Ascomycota</taxon>
        <taxon>Pezizomycotina</taxon>
        <taxon>Dothideomycetes</taxon>
        <taxon>Dothideomycetes incertae sedis</taxon>
        <taxon>Patellariales</taxon>
        <taxon>Patellariaceae</taxon>
        <taxon>Patellaria</taxon>
    </lineage>
</organism>
<evidence type="ECO:0000313" key="6">
    <source>
        <dbReference type="Proteomes" id="UP000799429"/>
    </source>
</evidence>
<comment type="caution">
    <text evidence="5">The sequence shown here is derived from an EMBL/GenBank/DDBJ whole genome shotgun (WGS) entry which is preliminary data.</text>
</comment>
<evidence type="ECO:0000256" key="2">
    <source>
        <dbReference type="ARBA" id="ARBA00023242"/>
    </source>
</evidence>
<feature type="compositionally biased region" description="Polar residues" evidence="3">
    <location>
        <begin position="294"/>
        <end position="308"/>
    </location>
</feature>
<evidence type="ECO:0000259" key="4">
    <source>
        <dbReference type="Pfam" id="PF15612"/>
    </source>
</evidence>
<dbReference type="Proteomes" id="UP000799429">
    <property type="component" value="Unassembled WGS sequence"/>
</dbReference>
<name>A0A9P4SF05_9PEZI</name>
<dbReference type="PANTHER" id="PTHR42107">
    <property type="entry name" value="YALI0D24453P"/>
    <property type="match status" value="1"/>
</dbReference>
<dbReference type="GO" id="GO:0005634">
    <property type="term" value="C:nucleus"/>
    <property type="evidence" value="ECO:0007669"/>
    <property type="project" value="UniProtKB-SubCell"/>
</dbReference>
<protein>
    <recommendedName>
        <fullName evidence="4">WHIM1 domain-containing protein</fullName>
    </recommendedName>
</protein>
<feature type="domain" description="WHIM1" evidence="4">
    <location>
        <begin position="102"/>
        <end position="142"/>
    </location>
</feature>
<keyword evidence="6" id="KW-1185">Reference proteome</keyword>
<dbReference type="InterPro" id="IPR028942">
    <property type="entry name" value="WHIM1_dom"/>
</dbReference>
<feature type="region of interest" description="Disordered" evidence="3">
    <location>
        <begin position="280"/>
        <end position="326"/>
    </location>
</feature>
<evidence type="ECO:0000313" key="5">
    <source>
        <dbReference type="EMBL" id="KAF2841463.1"/>
    </source>
</evidence>
<evidence type="ECO:0000256" key="1">
    <source>
        <dbReference type="ARBA" id="ARBA00004123"/>
    </source>
</evidence>
<dbReference type="EMBL" id="MU006091">
    <property type="protein sequence ID" value="KAF2841463.1"/>
    <property type="molecule type" value="Genomic_DNA"/>
</dbReference>
<feature type="non-terminal residue" evidence="5">
    <location>
        <position position="457"/>
    </location>
</feature>
<keyword evidence="2" id="KW-0539">Nucleus</keyword>
<proteinExistence type="predicted"/>
<reference evidence="5" key="1">
    <citation type="journal article" date="2020" name="Stud. Mycol.">
        <title>101 Dothideomycetes genomes: a test case for predicting lifestyles and emergence of pathogens.</title>
        <authorList>
            <person name="Haridas S."/>
            <person name="Albert R."/>
            <person name="Binder M."/>
            <person name="Bloem J."/>
            <person name="Labutti K."/>
            <person name="Salamov A."/>
            <person name="Andreopoulos B."/>
            <person name="Baker S."/>
            <person name="Barry K."/>
            <person name="Bills G."/>
            <person name="Bluhm B."/>
            <person name="Cannon C."/>
            <person name="Castanera R."/>
            <person name="Culley D."/>
            <person name="Daum C."/>
            <person name="Ezra D."/>
            <person name="Gonzalez J."/>
            <person name="Henrissat B."/>
            <person name="Kuo A."/>
            <person name="Liang C."/>
            <person name="Lipzen A."/>
            <person name="Lutzoni F."/>
            <person name="Magnuson J."/>
            <person name="Mondo S."/>
            <person name="Nolan M."/>
            <person name="Ohm R."/>
            <person name="Pangilinan J."/>
            <person name="Park H.-J."/>
            <person name="Ramirez L."/>
            <person name="Alfaro M."/>
            <person name="Sun H."/>
            <person name="Tritt A."/>
            <person name="Yoshinaga Y."/>
            <person name="Zwiers L.-H."/>
            <person name="Turgeon B."/>
            <person name="Goodwin S."/>
            <person name="Spatafora J."/>
            <person name="Crous P."/>
            <person name="Grigoriev I."/>
        </authorList>
    </citation>
    <scope>NUCLEOTIDE SEQUENCE</scope>
    <source>
        <strain evidence="5">CBS 101060</strain>
    </source>
</reference>
<dbReference type="Pfam" id="PF15612">
    <property type="entry name" value="WHIM1"/>
    <property type="match status" value="1"/>
</dbReference>
<dbReference type="PANTHER" id="PTHR42107:SF1">
    <property type="entry name" value="WHIM1 DOMAIN-CONTAINING PROTEIN"/>
    <property type="match status" value="1"/>
</dbReference>
<evidence type="ECO:0000256" key="3">
    <source>
        <dbReference type="SAM" id="MobiDB-lite"/>
    </source>
</evidence>
<feature type="compositionally biased region" description="Acidic residues" evidence="3">
    <location>
        <begin position="413"/>
        <end position="442"/>
    </location>
</feature>
<dbReference type="OrthoDB" id="349045at2759"/>
<comment type="subcellular location">
    <subcellularLocation>
        <location evidence="1">Nucleus</location>
    </subcellularLocation>
</comment>
<accession>A0A9P4SF05</accession>
<feature type="region of interest" description="Disordered" evidence="3">
    <location>
        <begin position="340"/>
        <end position="451"/>
    </location>
</feature>
<feature type="non-terminal residue" evidence="5">
    <location>
        <position position="1"/>
    </location>
</feature>
<gene>
    <name evidence="5" type="ORF">M501DRAFT_911156</name>
</gene>
<dbReference type="AlphaFoldDB" id="A0A9P4SF05"/>